<feature type="transmembrane region" description="Helical" evidence="6">
    <location>
        <begin position="211"/>
        <end position="232"/>
    </location>
</feature>
<proteinExistence type="inferred from homology"/>
<dbReference type="NCBIfam" id="TIGR00945">
    <property type="entry name" value="tatC"/>
    <property type="match status" value="1"/>
</dbReference>
<evidence type="ECO:0000256" key="1">
    <source>
        <dbReference type="ARBA" id="ARBA00004141"/>
    </source>
</evidence>
<gene>
    <name evidence="7" type="ORF">GBAR_LOCUS4032</name>
</gene>
<feature type="transmembrane region" description="Helical" evidence="6">
    <location>
        <begin position="104"/>
        <end position="131"/>
    </location>
</feature>
<keyword evidence="8" id="KW-1185">Reference proteome</keyword>
<keyword evidence="5 6" id="KW-0472">Membrane</keyword>
<evidence type="ECO:0000256" key="4">
    <source>
        <dbReference type="ARBA" id="ARBA00022989"/>
    </source>
</evidence>
<dbReference type="PRINTS" id="PR01840">
    <property type="entry name" value="TATCFAMILY"/>
</dbReference>
<dbReference type="EMBL" id="CASHTH010000573">
    <property type="protein sequence ID" value="CAI8004939.1"/>
    <property type="molecule type" value="Genomic_DNA"/>
</dbReference>
<comment type="similarity">
    <text evidence="2">Belongs to the TatC family.</text>
</comment>
<dbReference type="Pfam" id="PF00902">
    <property type="entry name" value="TatC"/>
    <property type="match status" value="1"/>
</dbReference>
<dbReference type="InterPro" id="IPR002033">
    <property type="entry name" value="TatC"/>
</dbReference>
<feature type="transmembrane region" description="Helical" evidence="6">
    <location>
        <begin position="61"/>
        <end position="83"/>
    </location>
</feature>
<evidence type="ECO:0000256" key="6">
    <source>
        <dbReference type="SAM" id="Phobius"/>
    </source>
</evidence>
<dbReference type="AlphaFoldDB" id="A0AA35W5U0"/>
<dbReference type="GO" id="GO:0009977">
    <property type="term" value="F:proton motive force dependent protein transmembrane transporter activity"/>
    <property type="evidence" value="ECO:0007669"/>
    <property type="project" value="TreeGrafter"/>
</dbReference>
<keyword evidence="4 6" id="KW-1133">Transmembrane helix</keyword>
<dbReference type="Proteomes" id="UP001174909">
    <property type="component" value="Unassembled WGS sequence"/>
</dbReference>
<comment type="subcellular location">
    <subcellularLocation>
        <location evidence="1">Membrane</location>
        <topology evidence="1">Multi-pass membrane protein</topology>
    </subcellularLocation>
</comment>
<feature type="transmembrane region" description="Helical" evidence="6">
    <location>
        <begin position="21"/>
        <end position="41"/>
    </location>
</feature>
<evidence type="ECO:0000256" key="2">
    <source>
        <dbReference type="ARBA" id="ARBA00008882"/>
    </source>
</evidence>
<dbReference type="PANTHER" id="PTHR30371:SF0">
    <property type="entry name" value="SEC-INDEPENDENT PROTEIN TRANSLOCASE PROTEIN TATC, CHLOROPLASTIC-RELATED"/>
    <property type="match status" value="1"/>
</dbReference>
<accession>A0AA35W5U0</accession>
<dbReference type="GO" id="GO:0065002">
    <property type="term" value="P:intracellular protein transmembrane transport"/>
    <property type="evidence" value="ECO:0007669"/>
    <property type="project" value="TreeGrafter"/>
</dbReference>
<evidence type="ECO:0000256" key="5">
    <source>
        <dbReference type="ARBA" id="ARBA00023136"/>
    </source>
</evidence>
<organism evidence="7 8">
    <name type="scientific">Geodia barretti</name>
    <name type="common">Barrett's horny sponge</name>
    <dbReference type="NCBI Taxonomy" id="519541"/>
    <lineage>
        <taxon>Eukaryota</taxon>
        <taxon>Metazoa</taxon>
        <taxon>Porifera</taxon>
        <taxon>Demospongiae</taxon>
        <taxon>Heteroscleromorpha</taxon>
        <taxon>Tetractinellida</taxon>
        <taxon>Astrophorina</taxon>
        <taxon>Geodiidae</taxon>
        <taxon>Geodia</taxon>
    </lineage>
</organism>
<sequence length="240" mass="26717">MSFLDHLDELRKRLITAVTSILVGFIVAFIFVDPIEAFIMVPLNELLPEGSRFIYIVPTEGFFVTIKIAALAGLILAMPVVLLQFWRFVAPGLYGHEKKFAIPFVVLSSLFFAGGCLFAHYLLFPIAWRFLGGFSNEYLTFMPSLQPTFSLYVRLVLACGVVFQLPTVVFFLARIGVVTARFMVRNTKYAILIIFILAAVLTPTGDPATLTLMAAPMVLLYGLSIGIAWVVAPRRNKDDL</sequence>
<dbReference type="PANTHER" id="PTHR30371">
    <property type="entry name" value="SEC-INDEPENDENT PROTEIN TRANSLOCASE PROTEIN TATC"/>
    <property type="match status" value="1"/>
</dbReference>
<name>A0AA35W5U0_GEOBA</name>
<dbReference type="HAMAP" id="MF_00902">
    <property type="entry name" value="TatC"/>
    <property type="match status" value="1"/>
</dbReference>
<evidence type="ECO:0000256" key="3">
    <source>
        <dbReference type="ARBA" id="ARBA00022692"/>
    </source>
</evidence>
<evidence type="ECO:0000313" key="8">
    <source>
        <dbReference type="Proteomes" id="UP001174909"/>
    </source>
</evidence>
<reference evidence="7" key="1">
    <citation type="submission" date="2023-03" db="EMBL/GenBank/DDBJ databases">
        <authorList>
            <person name="Steffen K."/>
            <person name="Cardenas P."/>
        </authorList>
    </citation>
    <scope>NUCLEOTIDE SEQUENCE</scope>
</reference>
<protein>
    <submittedName>
        <fullName evidence="7">Sec-independent protein translocase protein TatC</fullName>
    </submittedName>
</protein>
<comment type="caution">
    <text evidence="7">The sequence shown here is derived from an EMBL/GenBank/DDBJ whole genome shotgun (WGS) entry which is preliminary data.</text>
</comment>
<dbReference type="GO" id="GO:0033281">
    <property type="term" value="C:TAT protein transport complex"/>
    <property type="evidence" value="ECO:0007669"/>
    <property type="project" value="TreeGrafter"/>
</dbReference>
<feature type="transmembrane region" description="Helical" evidence="6">
    <location>
        <begin position="189"/>
        <end position="205"/>
    </location>
</feature>
<dbReference type="GO" id="GO:0043953">
    <property type="term" value="P:protein transport by the Tat complex"/>
    <property type="evidence" value="ECO:0007669"/>
    <property type="project" value="TreeGrafter"/>
</dbReference>
<evidence type="ECO:0000313" key="7">
    <source>
        <dbReference type="EMBL" id="CAI8004939.1"/>
    </source>
</evidence>
<feature type="transmembrane region" description="Helical" evidence="6">
    <location>
        <begin position="151"/>
        <end position="177"/>
    </location>
</feature>
<keyword evidence="3 6" id="KW-0812">Transmembrane</keyword>